<dbReference type="AlphaFoldDB" id="A0A4Y2HR88"/>
<dbReference type="EMBL" id="BGPR01002101">
    <property type="protein sequence ID" value="GBM67778.1"/>
    <property type="molecule type" value="Genomic_DNA"/>
</dbReference>
<proteinExistence type="predicted"/>
<accession>A0A4Y2HR88</accession>
<keyword evidence="2" id="KW-1185">Reference proteome</keyword>
<protein>
    <submittedName>
        <fullName evidence="1">Uncharacterized protein</fullName>
    </submittedName>
</protein>
<dbReference type="Proteomes" id="UP000499080">
    <property type="component" value="Unassembled WGS sequence"/>
</dbReference>
<organism evidence="1 2">
    <name type="scientific">Araneus ventricosus</name>
    <name type="common">Orbweaver spider</name>
    <name type="synonym">Epeira ventricosa</name>
    <dbReference type="NCBI Taxonomy" id="182803"/>
    <lineage>
        <taxon>Eukaryota</taxon>
        <taxon>Metazoa</taxon>
        <taxon>Ecdysozoa</taxon>
        <taxon>Arthropoda</taxon>
        <taxon>Chelicerata</taxon>
        <taxon>Arachnida</taxon>
        <taxon>Araneae</taxon>
        <taxon>Araneomorphae</taxon>
        <taxon>Entelegynae</taxon>
        <taxon>Araneoidea</taxon>
        <taxon>Araneidae</taxon>
        <taxon>Araneus</taxon>
    </lineage>
</organism>
<name>A0A4Y2HR88_ARAVE</name>
<gene>
    <name evidence="1" type="ORF">AVEN_181664_1</name>
</gene>
<evidence type="ECO:0000313" key="1">
    <source>
        <dbReference type="EMBL" id="GBM67778.1"/>
    </source>
</evidence>
<evidence type="ECO:0000313" key="2">
    <source>
        <dbReference type="Proteomes" id="UP000499080"/>
    </source>
</evidence>
<sequence>MSTIIILSLTGLKRDVIFFSPNMDLSLPTSKFHLSDSDYCSCGGDWPDTSPATECIYTVSGIWEASINFEQMAEKGRQPRLQAEKIRGIIKFIRENEIFFSDS</sequence>
<reference evidence="1 2" key="1">
    <citation type="journal article" date="2019" name="Sci. Rep.">
        <title>Orb-weaving spider Araneus ventricosus genome elucidates the spidroin gene catalogue.</title>
        <authorList>
            <person name="Kono N."/>
            <person name="Nakamura H."/>
            <person name="Ohtoshi R."/>
            <person name="Moran D.A.P."/>
            <person name="Shinohara A."/>
            <person name="Yoshida Y."/>
            <person name="Fujiwara M."/>
            <person name="Mori M."/>
            <person name="Tomita M."/>
            <person name="Arakawa K."/>
        </authorList>
    </citation>
    <scope>NUCLEOTIDE SEQUENCE [LARGE SCALE GENOMIC DNA]</scope>
</reference>
<comment type="caution">
    <text evidence="1">The sequence shown here is derived from an EMBL/GenBank/DDBJ whole genome shotgun (WGS) entry which is preliminary data.</text>
</comment>